<dbReference type="SUPFAM" id="SSF52540">
    <property type="entry name" value="P-loop containing nucleoside triphosphate hydrolases"/>
    <property type="match status" value="1"/>
</dbReference>
<evidence type="ECO:0000313" key="6">
    <source>
        <dbReference type="EMBL" id="NKC04957.1"/>
    </source>
</evidence>
<gene>
    <name evidence="6" type="ORF">HED55_22655</name>
</gene>
<reference evidence="6 7" key="1">
    <citation type="submission" date="2020-03" db="EMBL/GenBank/DDBJ databases">
        <title>Whole genome sequencing of clinical and environmental type strains of Ochrobactrum.</title>
        <authorList>
            <person name="Dharne M."/>
        </authorList>
    </citation>
    <scope>NUCLEOTIDE SEQUENCE [LARGE SCALE GENOMIC DNA]</scope>
    <source>
        <strain evidence="6 7">CIP 109452</strain>
    </source>
</reference>
<evidence type="ECO:0000256" key="4">
    <source>
        <dbReference type="ARBA" id="ARBA00022840"/>
    </source>
</evidence>
<organism evidence="6 7">
    <name type="scientific">Brucella haematophila</name>
    <dbReference type="NCBI Taxonomy" id="419474"/>
    <lineage>
        <taxon>Bacteria</taxon>
        <taxon>Pseudomonadati</taxon>
        <taxon>Pseudomonadota</taxon>
        <taxon>Alphaproteobacteria</taxon>
        <taxon>Hyphomicrobiales</taxon>
        <taxon>Brucellaceae</taxon>
        <taxon>Brucella/Ochrobactrum group</taxon>
        <taxon>Brucella</taxon>
    </lineage>
</organism>
<dbReference type="Gene3D" id="3.40.50.300">
    <property type="entry name" value="P-loop containing nucleotide triphosphate hydrolases"/>
    <property type="match status" value="1"/>
</dbReference>
<comment type="caution">
    <text evidence="6">The sequence shown here is derived from an EMBL/GenBank/DDBJ whole genome shotgun (WGS) entry which is preliminary data.</text>
</comment>
<evidence type="ECO:0000259" key="5">
    <source>
        <dbReference type="Pfam" id="PF00580"/>
    </source>
</evidence>
<keyword evidence="7" id="KW-1185">Reference proteome</keyword>
<keyword evidence="1" id="KW-0547">Nucleotide-binding</keyword>
<protein>
    <submittedName>
        <fullName evidence="6">UvrD-helicase domain-containing protein</fullName>
    </submittedName>
</protein>
<name>A0ABX1DTS3_9HYPH</name>
<dbReference type="EMBL" id="JAAVLN010000003">
    <property type="protein sequence ID" value="NKC04957.1"/>
    <property type="molecule type" value="Genomic_DNA"/>
</dbReference>
<sequence>MRLISMFPQRGAYDPNILKLANARSDYPNIRVAAMNLLKAGHINEVLAASYERLIVDEYQDCSIRQHAVVAYAAQTLPTCVLGDPMQAIFGFGSDQLASWDEYVCKHFPISGELETPWRWINAGKEDFGRWLLKVRKKLLNSEAIDLTTAPAELCWVHLDGTEDMVRQMRAARTTPPTAEGRVLIIGRSTSPQSQRDMASRTPGAVTVENVDLRDFVDFAKRFDFRATDAFVKLTTFAGEVMTNVGTPDLIARDRSLQNGTARKAASDAEQAALSFCANPSSKSAANLIVEINKLGGVRQHRPAVVRACVKALEQCDGTDGNTFYDAAVRIREQHRLIGRPLAKRSVGSTLLLKGLEADVCVILEAHELDAKNLYVAMTRGSAKLVLCSRSNQMQP</sequence>
<feature type="domain" description="UvrD-like helicase ATP-binding" evidence="5">
    <location>
        <begin position="22"/>
        <end position="92"/>
    </location>
</feature>
<dbReference type="Proteomes" id="UP000704467">
    <property type="component" value="Unassembled WGS sequence"/>
</dbReference>
<evidence type="ECO:0000256" key="2">
    <source>
        <dbReference type="ARBA" id="ARBA00022801"/>
    </source>
</evidence>
<keyword evidence="3" id="KW-0347">Helicase</keyword>
<keyword evidence="4" id="KW-0067">ATP-binding</keyword>
<keyword evidence="2" id="KW-0378">Hydrolase</keyword>
<accession>A0ABX1DTS3</accession>
<proteinExistence type="predicted"/>
<dbReference type="Pfam" id="PF00580">
    <property type="entry name" value="UvrD-helicase"/>
    <property type="match status" value="1"/>
</dbReference>
<evidence type="ECO:0000256" key="1">
    <source>
        <dbReference type="ARBA" id="ARBA00022741"/>
    </source>
</evidence>
<dbReference type="InterPro" id="IPR027417">
    <property type="entry name" value="P-loop_NTPase"/>
</dbReference>
<evidence type="ECO:0000256" key="3">
    <source>
        <dbReference type="ARBA" id="ARBA00022806"/>
    </source>
</evidence>
<dbReference type="RefSeq" id="WP_138784434.1">
    <property type="nucleotide sequence ID" value="NZ_JBHEEQ010000001.1"/>
</dbReference>
<dbReference type="InterPro" id="IPR014016">
    <property type="entry name" value="UvrD-like_ATP-bd"/>
</dbReference>
<evidence type="ECO:0000313" key="7">
    <source>
        <dbReference type="Proteomes" id="UP000704467"/>
    </source>
</evidence>